<reference evidence="7 8" key="1">
    <citation type="submission" date="2021-02" db="EMBL/GenBank/DDBJ databases">
        <title>Complete genome of Desulfoluna sp. strain ASN36.</title>
        <authorList>
            <person name="Takahashi A."/>
            <person name="Kojima H."/>
            <person name="Fukui M."/>
        </authorList>
    </citation>
    <scope>NUCLEOTIDE SEQUENCE [LARGE SCALE GENOMIC DNA]</scope>
    <source>
        <strain evidence="7 8">ASN36</strain>
    </source>
</reference>
<dbReference type="Gene3D" id="3.20.20.70">
    <property type="entry name" value="Aldolase class I"/>
    <property type="match status" value="1"/>
</dbReference>
<sequence length="300" mass="33492">MTALRAQTPHHEKMALHTALYWIRSGMSSIFLQDANTLVLNPDDLITILLHIREAFPRVERITSYARSYTIARISDDDMARFALAGLNRIHIGMESASDEVLAFVKKGVDKKTHILAGQKVVRAGIELSEYFMPGLGGKALSTESALETADAINQINPDFIRIRTLAIPETSALYTDLQNGTFSQMGDVETARELLLFLDTLNGVSSTVKSDHILNLFQDVDGTLPGDKETITAPLRSFLEMPPEDQLLYRVGRRTGIFTSLADMDDPELMNHALKAKQAHQVTLENVDRFTAEMMKRFI</sequence>
<dbReference type="Proteomes" id="UP001320148">
    <property type="component" value="Chromosome"/>
</dbReference>
<evidence type="ECO:0000313" key="7">
    <source>
        <dbReference type="EMBL" id="BCS96357.1"/>
    </source>
</evidence>
<evidence type="ECO:0000256" key="4">
    <source>
        <dbReference type="ARBA" id="ARBA00023004"/>
    </source>
</evidence>
<gene>
    <name evidence="7" type="ORF">DSLASN_19890</name>
</gene>
<dbReference type="PANTHER" id="PTHR43409">
    <property type="entry name" value="ANAEROBIC MAGNESIUM-PROTOPORPHYRIN IX MONOMETHYL ESTER CYCLASE-RELATED"/>
    <property type="match status" value="1"/>
</dbReference>
<dbReference type="InterPro" id="IPR006638">
    <property type="entry name" value="Elp3/MiaA/NifB-like_rSAM"/>
</dbReference>
<dbReference type="Pfam" id="PF04055">
    <property type="entry name" value="Radical_SAM"/>
    <property type="match status" value="1"/>
</dbReference>
<organism evidence="7 8">
    <name type="scientific">Desulfoluna limicola</name>
    <dbReference type="NCBI Taxonomy" id="2810562"/>
    <lineage>
        <taxon>Bacteria</taxon>
        <taxon>Pseudomonadati</taxon>
        <taxon>Thermodesulfobacteriota</taxon>
        <taxon>Desulfobacteria</taxon>
        <taxon>Desulfobacterales</taxon>
        <taxon>Desulfolunaceae</taxon>
        <taxon>Desulfoluna</taxon>
    </lineage>
</organism>
<dbReference type="PANTHER" id="PTHR43409:SF4">
    <property type="entry name" value="RADICAL SAM SUPERFAMILY PROTEIN"/>
    <property type="match status" value="1"/>
</dbReference>
<evidence type="ECO:0000313" key="8">
    <source>
        <dbReference type="Proteomes" id="UP001320148"/>
    </source>
</evidence>
<comment type="cofactor">
    <cofactor evidence="1">
        <name>[4Fe-4S] cluster</name>
        <dbReference type="ChEBI" id="CHEBI:49883"/>
    </cofactor>
</comment>
<keyword evidence="4" id="KW-0408">Iron</keyword>
<dbReference type="InterPro" id="IPR058240">
    <property type="entry name" value="rSAM_sf"/>
</dbReference>
<evidence type="ECO:0000256" key="3">
    <source>
        <dbReference type="ARBA" id="ARBA00022723"/>
    </source>
</evidence>
<dbReference type="InterPro" id="IPR051198">
    <property type="entry name" value="BchE-like"/>
</dbReference>
<evidence type="ECO:0000256" key="1">
    <source>
        <dbReference type="ARBA" id="ARBA00001966"/>
    </source>
</evidence>
<dbReference type="InterPro" id="IPR013785">
    <property type="entry name" value="Aldolase_TIM"/>
</dbReference>
<proteinExistence type="predicted"/>
<evidence type="ECO:0000256" key="5">
    <source>
        <dbReference type="ARBA" id="ARBA00023014"/>
    </source>
</evidence>
<keyword evidence="8" id="KW-1185">Reference proteome</keyword>
<keyword evidence="5" id="KW-0411">Iron-sulfur</keyword>
<evidence type="ECO:0000256" key="2">
    <source>
        <dbReference type="ARBA" id="ARBA00022691"/>
    </source>
</evidence>
<keyword evidence="3" id="KW-0479">Metal-binding</keyword>
<protein>
    <recommendedName>
        <fullName evidence="6">Elp3/MiaA/NifB-like radical SAM core domain-containing protein</fullName>
    </recommendedName>
</protein>
<name>A0ABN6F1M2_9BACT</name>
<evidence type="ECO:0000259" key="6">
    <source>
        <dbReference type="SMART" id="SM00729"/>
    </source>
</evidence>
<dbReference type="InterPro" id="IPR007197">
    <property type="entry name" value="rSAM"/>
</dbReference>
<feature type="domain" description="Elp3/MiaA/NifB-like radical SAM core" evidence="6">
    <location>
        <begin position="4"/>
        <end position="197"/>
    </location>
</feature>
<dbReference type="SMART" id="SM00729">
    <property type="entry name" value="Elp3"/>
    <property type="match status" value="1"/>
</dbReference>
<accession>A0ABN6F1M2</accession>
<keyword evidence="2" id="KW-0949">S-adenosyl-L-methionine</keyword>
<dbReference type="SUPFAM" id="SSF102114">
    <property type="entry name" value="Radical SAM enzymes"/>
    <property type="match status" value="1"/>
</dbReference>
<dbReference type="EMBL" id="AP024488">
    <property type="protein sequence ID" value="BCS96357.1"/>
    <property type="molecule type" value="Genomic_DNA"/>
</dbReference>